<accession>A0A182J7L0</accession>
<dbReference type="FunFam" id="2.60.40.10:FF:000189">
    <property type="entry name" value="Neogenin isoform 3"/>
    <property type="match status" value="1"/>
</dbReference>
<dbReference type="CDD" id="cd00063">
    <property type="entry name" value="FN3"/>
    <property type="match status" value="4"/>
</dbReference>
<dbReference type="InterPro" id="IPR036179">
    <property type="entry name" value="Ig-like_dom_sf"/>
</dbReference>
<evidence type="ECO:0000256" key="11">
    <source>
        <dbReference type="ARBA" id="ARBA00023157"/>
    </source>
</evidence>
<dbReference type="SMART" id="SM00408">
    <property type="entry name" value="IGc2"/>
    <property type="match status" value="2"/>
</dbReference>
<dbReference type="InterPro" id="IPR003598">
    <property type="entry name" value="Ig_sub2"/>
</dbReference>
<dbReference type="Pfam" id="PF13927">
    <property type="entry name" value="Ig_3"/>
    <property type="match status" value="1"/>
</dbReference>
<dbReference type="InterPro" id="IPR036116">
    <property type="entry name" value="FN3_sf"/>
</dbReference>
<dbReference type="EnsemblMetazoa" id="AATE012880-RA">
    <property type="protein sequence ID" value="AATE012880-PA.1"/>
    <property type="gene ID" value="AATE012880"/>
</dbReference>
<dbReference type="GO" id="GO:0016020">
    <property type="term" value="C:membrane"/>
    <property type="evidence" value="ECO:0007669"/>
    <property type="project" value="UniProtKB-SubCell"/>
</dbReference>
<dbReference type="STRING" id="41427.A0A182J7L0"/>
<dbReference type="InterPro" id="IPR013098">
    <property type="entry name" value="Ig_I-set"/>
</dbReference>
<dbReference type="PANTHER" id="PTHR44170">
    <property type="entry name" value="PROTEIN SIDEKICK"/>
    <property type="match status" value="1"/>
</dbReference>
<dbReference type="InterPro" id="IPR007110">
    <property type="entry name" value="Ig-like_dom"/>
</dbReference>
<evidence type="ECO:0000256" key="3">
    <source>
        <dbReference type="ARBA" id="ARBA00013064"/>
    </source>
</evidence>
<dbReference type="SUPFAM" id="SSF48726">
    <property type="entry name" value="Immunoglobulin"/>
    <property type="match status" value="3"/>
</dbReference>
<keyword evidence="12" id="KW-0675">Receptor</keyword>
<keyword evidence="10" id="KW-0472">Membrane</keyword>
<dbReference type="InterPro" id="IPR003961">
    <property type="entry name" value="FN3_dom"/>
</dbReference>
<evidence type="ECO:0000256" key="8">
    <source>
        <dbReference type="ARBA" id="ARBA00022912"/>
    </source>
</evidence>
<evidence type="ECO:0000256" key="1">
    <source>
        <dbReference type="ARBA" id="ARBA00004167"/>
    </source>
</evidence>
<keyword evidence="7" id="KW-0378">Hydrolase</keyword>
<evidence type="ECO:0000256" key="13">
    <source>
        <dbReference type="ARBA" id="ARBA00023180"/>
    </source>
</evidence>
<name>A0A182J7L0_ANOAO</name>
<dbReference type="FunFam" id="2.60.40.10:FF:001197">
    <property type="entry name" value="tyrosine-protein phosphatase Lar isoform X1"/>
    <property type="match status" value="1"/>
</dbReference>
<dbReference type="SMART" id="SM00060">
    <property type="entry name" value="FN3"/>
    <property type="match status" value="4"/>
</dbReference>
<organism evidence="16">
    <name type="scientific">Anopheles atroparvus</name>
    <name type="common">European mosquito</name>
    <dbReference type="NCBI Taxonomy" id="41427"/>
    <lineage>
        <taxon>Eukaryota</taxon>
        <taxon>Metazoa</taxon>
        <taxon>Ecdysozoa</taxon>
        <taxon>Arthropoda</taxon>
        <taxon>Hexapoda</taxon>
        <taxon>Insecta</taxon>
        <taxon>Pterygota</taxon>
        <taxon>Neoptera</taxon>
        <taxon>Endopterygota</taxon>
        <taxon>Diptera</taxon>
        <taxon>Nematocera</taxon>
        <taxon>Culicoidea</taxon>
        <taxon>Culicidae</taxon>
        <taxon>Anophelinae</taxon>
        <taxon>Anopheles</taxon>
    </lineage>
</organism>
<dbReference type="EC" id="3.1.3.48" evidence="3"/>
<dbReference type="GO" id="GO:0030154">
    <property type="term" value="P:cell differentiation"/>
    <property type="evidence" value="ECO:0007669"/>
    <property type="project" value="UniProtKB-ARBA"/>
</dbReference>
<evidence type="ECO:0000256" key="4">
    <source>
        <dbReference type="ARBA" id="ARBA00022692"/>
    </source>
</evidence>
<keyword evidence="4" id="KW-0812">Transmembrane</keyword>
<dbReference type="FunFam" id="2.60.40.10:FF:000010">
    <property type="entry name" value="receptor-type tyrosine-protein phosphatase delta isoform X1"/>
    <property type="match status" value="1"/>
</dbReference>
<dbReference type="VEuPathDB" id="VectorBase:AATE012880"/>
<evidence type="ECO:0000256" key="15">
    <source>
        <dbReference type="ARBA" id="ARBA00051722"/>
    </source>
</evidence>
<keyword evidence="13" id="KW-0325">Glycoprotein</keyword>
<keyword evidence="6" id="KW-0677">Repeat</keyword>
<evidence type="ECO:0000256" key="6">
    <source>
        <dbReference type="ARBA" id="ARBA00022737"/>
    </source>
</evidence>
<keyword evidence="11" id="KW-1015">Disulfide bond</keyword>
<dbReference type="PROSITE" id="PS50835">
    <property type="entry name" value="IG_LIKE"/>
    <property type="match status" value="2"/>
</dbReference>
<dbReference type="InterPro" id="IPR013783">
    <property type="entry name" value="Ig-like_fold"/>
</dbReference>
<dbReference type="GO" id="GO:0009653">
    <property type="term" value="P:anatomical structure morphogenesis"/>
    <property type="evidence" value="ECO:0007669"/>
    <property type="project" value="UniProtKB-ARBA"/>
</dbReference>
<dbReference type="GO" id="GO:0004725">
    <property type="term" value="F:protein tyrosine phosphatase activity"/>
    <property type="evidence" value="ECO:0007669"/>
    <property type="project" value="UniProtKB-EC"/>
</dbReference>
<evidence type="ECO:0000256" key="9">
    <source>
        <dbReference type="ARBA" id="ARBA00022989"/>
    </source>
</evidence>
<evidence type="ECO:0000256" key="12">
    <source>
        <dbReference type="ARBA" id="ARBA00023170"/>
    </source>
</evidence>
<dbReference type="SUPFAM" id="SSF49265">
    <property type="entry name" value="Fibronectin type III"/>
    <property type="match status" value="2"/>
</dbReference>
<keyword evidence="5" id="KW-0732">Signal</keyword>
<sequence>MMTQSRYTVYDANGLSMLRIEPVRAGRDDAPYECVAENGVGDAVSAEATLTVYEGDKTPNGFPMITQSPTIRVIETGHTAVMQCKATGSPPPKIYWIKDMKRVDMTNPRYSINSEGSLQIDNSEESDMGKYECVAENSVGTEHTKPTPLYVKVRRVPPTFSRPPEPVYEVMLGANLTLTCVAVGSPMPSVKWRMGVDQEVTPENDVPVGRNVLELTNIRASTNYTCIARSTLGVIEATSLVKVQSLPAAPTDVTISEVTATQVRLEWSYKGPEDLQYYVIQYKPKNANQASVAGDWGRTFFKDPITHRILDHEAFSEISGIITMFYVVRTLSPYTEYEFYVIAVNNIGRGPPSLPATTTTGETEMESAPRNIEVKPLSSSTMLITWEPPETPNGQVTAYKVYYTTNPNQPEASWDSQMETNDMTTISELTPHAIYTIRVQAFTSMGAGPLSNPVQVKAQQGVPSQPSNFRATDVGETAVTLQWSRPTHSGENIVHYELYWNDTYANEQHHQRIPNTETYTLSSLYPDTLYYFWLSARSQRGEGATTPPIPVRTKQYATSPTTINVSWLPPPVERSNGAIVYYKVFFVEVGRSDSEATVTTLNSTNIVLDELKRWTEYKIWVLAGTSVGDGPRSYPYTVRTHEDGMYCTIC</sequence>
<comment type="subcellular location">
    <subcellularLocation>
        <location evidence="1">Membrane</location>
        <topology evidence="1">Single-pass membrane protein</topology>
    </subcellularLocation>
</comment>
<evidence type="ECO:0000256" key="2">
    <source>
        <dbReference type="ARBA" id="ARBA00010504"/>
    </source>
</evidence>
<keyword evidence="8" id="KW-0904">Protein phosphatase</keyword>
<comment type="catalytic activity">
    <reaction evidence="15">
        <text>O-phospho-L-tyrosyl-[protein] + H2O = L-tyrosyl-[protein] + phosphate</text>
        <dbReference type="Rhea" id="RHEA:10684"/>
        <dbReference type="Rhea" id="RHEA-COMP:10136"/>
        <dbReference type="Rhea" id="RHEA-COMP:20101"/>
        <dbReference type="ChEBI" id="CHEBI:15377"/>
        <dbReference type="ChEBI" id="CHEBI:43474"/>
        <dbReference type="ChEBI" id="CHEBI:46858"/>
        <dbReference type="ChEBI" id="CHEBI:61978"/>
        <dbReference type="EC" id="3.1.3.48"/>
    </reaction>
</comment>
<dbReference type="GO" id="GO:0098609">
    <property type="term" value="P:cell-cell adhesion"/>
    <property type="evidence" value="ECO:0007669"/>
    <property type="project" value="TreeGrafter"/>
</dbReference>
<dbReference type="Gene3D" id="2.60.40.10">
    <property type="entry name" value="Immunoglobulins"/>
    <property type="match status" value="7"/>
</dbReference>
<proteinExistence type="inferred from homology"/>
<evidence type="ECO:0000256" key="7">
    <source>
        <dbReference type="ARBA" id="ARBA00022801"/>
    </source>
</evidence>
<dbReference type="FunFam" id="2.60.40.10:FF:001111">
    <property type="entry name" value="tyrosine-protein phosphatase Lar isoform X1"/>
    <property type="match status" value="1"/>
</dbReference>
<keyword evidence="14" id="KW-0393">Immunoglobulin domain</keyword>
<keyword evidence="9" id="KW-1133">Transmembrane helix</keyword>
<reference evidence="16" key="1">
    <citation type="submission" date="2022-08" db="UniProtKB">
        <authorList>
            <consortium name="EnsemblMetazoa"/>
        </authorList>
    </citation>
    <scope>IDENTIFICATION</scope>
    <source>
        <strain evidence="16">EBRO</strain>
    </source>
</reference>
<comment type="similarity">
    <text evidence="2">Belongs to the protein-tyrosine phosphatase family. Receptor class 2A subfamily.</text>
</comment>
<dbReference type="Pfam" id="PF00041">
    <property type="entry name" value="fn3"/>
    <property type="match status" value="4"/>
</dbReference>
<evidence type="ECO:0000256" key="5">
    <source>
        <dbReference type="ARBA" id="ARBA00022729"/>
    </source>
</evidence>
<dbReference type="PANTHER" id="PTHR44170:SF57">
    <property type="entry name" value="PROTEIN TYROSINE PHOSPHATASE RECEPTOR TYPE S"/>
    <property type="match status" value="1"/>
</dbReference>
<evidence type="ECO:0000256" key="10">
    <source>
        <dbReference type="ARBA" id="ARBA00023136"/>
    </source>
</evidence>
<dbReference type="AlphaFoldDB" id="A0A182J7L0"/>
<evidence type="ECO:0000313" key="16">
    <source>
        <dbReference type="EnsemblMetazoa" id="AATE012880-PA.1"/>
    </source>
</evidence>
<dbReference type="PROSITE" id="PS50853">
    <property type="entry name" value="FN3"/>
    <property type="match status" value="4"/>
</dbReference>
<evidence type="ECO:0000256" key="14">
    <source>
        <dbReference type="ARBA" id="ARBA00023319"/>
    </source>
</evidence>
<dbReference type="SMART" id="SM00409">
    <property type="entry name" value="IG"/>
    <property type="match status" value="2"/>
</dbReference>
<protein>
    <recommendedName>
        <fullName evidence="3">protein-tyrosine-phosphatase</fullName>
        <ecNumber evidence="3">3.1.3.48</ecNumber>
    </recommendedName>
</protein>
<dbReference type="Pfam" id="PF07679">
    <property type="entry name" value="I-set"/>
    <property type="match status" value="1"/>
</dbReference>
<dbReference type="InterPro" id="IPR003599">
    <property type="entry name" value="Ig_sub"/>
</dbReference>